<dbReference type="CDD" id="cd00431">
    <property type="entry name" value="cysteine_hydrolases"/>
    <property type="match status" value="1"/>
</dbReference>
<dbReference type="Pfam" id="PF00857">
    <property type="entry name" value="Isochorismatase"/>
    <property type="match status" value="1"/>
</dbReference>
<reference evidence="3 4" key="1">
    <citation type="submission" date="2018-02" db="EMBL/GenBank/DDBJ databases">
        <title>Whole genome sequencing of endophytic bacterium.</title>
        <authorList>
            <person name="Eedara R."/>
            <person name="Podile A.R."/>
        </authorList>
    </citation>
    <scope>NUCLEOTIDE SEQUENCE [LARGE SCALE GENOMIC DNA]</scope>
    <source>
        <strain evidence="3 4">RP1T</strain>
    </source>
</reference>
<feature type="domain" description="Isochorismatase-like" evidence="2">
    <location>
        <begin position="16"/>
        <end position="192"/>
    </location>
</feature>
<dbReference type="RefSeq" id="WP_105865642.1">
    <property type="nucleotide sequence ID" value="NZ_PUEJ01000017.1"/>
</dbReference>
<comment type="caution">
    <text evidence="3">The sequence shown here is derived from an EMBL/GenBank/DDBJ whole genome shotgun (WGS) entry which is preliminary data.</text>
</comment>
<accession>A0A2S9Q3R5</accession>
<dbReference type="Gene3D" id="3.40.50.850">
    <property type="entry name" value="Isochorismatase-like"/>
    <property type="match status" value="1"/>
</dbReference>
<dbReference type="InterPro" id="IPR000868">
    <property type="entry name" value="Isochorismatase-like_dom"/>
</dbReference>
<dbReference type="PANTHER" id="PTHR43540:SF6">
    <property type="entry name" value="ISOCHORISMATASE-LIKE DOMAIN-CONTAINING PROTEIN"/>
    <property type="match status" value="1"/>
</dbReference>
<keyword evidence="4" id="KW-1185">Reference proteome</keyword>
<name>A0A2S9Q3R5_9HYPH</name>
<dbReference type="OrthoDB" id="9811489at2"/>
<dbReference type="GO" id="GO:0016787">
    <property type="term" value="F:hydrolase activity"/>
    <property type="evidence" value="ECO:0007669"/>
    <property type="project" value="UniProtKB-KW"/>
</dbReference>
<dbReference type="SUPFAM" id="SSF52499">
    <property type="entry name" value="Isochorismatase-like hydrolases"/>
    <property type="match status" value="1"/>
</dbReference>
<sequence length="202" mass="22447">MAAQGLVHGPLGPNCLHLCIDMQRLFGPGYPWAVPWLEKVAPVIETLCAHHAAQTIFTRFIPAARAGEGRGSWERYYRKWACVTLDEIGPDAVRLVARLERFVPPGLVLDKTVYSPWTEGHLDRLLTDTDVNTIVISGGETDVCVLATVLGAIDRGYRVVLAIDALCSSSDETHDALMQLYLTRFTEQIEVASSEEILENWR</sequence>
<evidence type="ECO:0000313" key="4">
    <source>
        <dbReference type="Proteomes" id="UP000237682"/>
    </source>
</evidence>
<dbReference type="Proteomes" id="UP000237682">
    <property type="component" value="Unassembled WGS sequence"/>
</dbReference>
<proteinExistence type="predicted"/>
<gene>
    <name evidence="3" type="ORF">C5L14_29545</name>
</gene>
<dbReference type="InterPro" id="IPR050272">
    <property type="entry name" value="Isochorismatase-like_hydrls"/>
</dbReference>
<dbReference type="EMBL" id="PUEJ01000017">
    <property type="protein sequence ID" value="PRH84006.1"/>
    <property type="molecule type" value="Genomic_DNA"/>
</dbReference>
<dbReference type="AlphaFoldDB" id="A0A2S9Q3R5"/>
<protein>
    <submittedName>
        <fullName evidence="3">Cysteine hydrolase</fullName>
    </submittedName>
</protein>
<evidence type="ECO:0000313" key="3">
    <source>
        <dbReference type="EMBL" id="PRH84006.1"/>
    </source>
</evidence>
<evidence type="ECO:0000256" key="1">
    <source>
        <dbReference type="ARBA" id="ARBA00022801"/>
    </source>
</evidence>
<organism evidence="3 4">
    <name type="scientific">Labrys okinawensis</name>
    <dbReference type="NCBI Taxonomy" id="346911"/>
    <lineage>
        <taxon>Bacteria</taxon>
        <taxon>Pseudomonadati</taxon>
        <taxon>Pseudomonadota</taxon>
        <taxon>Alphaproteobacteria</taxon>
        <taxon>Hyphomicrobiales</taxon>
        <taxon>Xanthobacteraceae</taxon>
        <taxon>Labrys</taxon>
    </lineage>
</organism>
<dbReference type="PANTHER" id="PTHR43540">
    <property type="entry name" value="PEROXYUREIDOACRYLATE/UREIDOACRYLATE AMIDOHYDROLASE-RELATED"/>
    <property type="match status" value="1"/>
</dbReference>
<evidence type="ECO:0000259" key="2">
    <source>
        <dbReference type="Pfam" id="PF00857"/>
    </source>
</evidence>
<dbReference type="InterPro" id="IPR036380">
    <property type="entry name" value="Isochorismatase-like_sf"/>
</dbReference>
<keyword evidence="1 3" id="KW-0378">Hydrolase</keyword>